<dbReference type="InterPro" id="IPR036378">
    <property type="entry name" value="FAS1_dom_sf"/>
</dbReference>
<reference evidence="7" key="1">
    <citation type="journal article" date="2016" name="Genome Biol. Evol.">
        <title>Conserved non-coding elements in the most distant genera of cephalochordates: the Goldilocks principle.</title>
        <authorList>
            <person name="Yue J.X."/>
            <person name="Kozmikova I."/>
            <person name="Ono H."/>
            <person name="Nossa C.W."/>
            <person name="Kozmik Z."/>
            <person name="Putnam N.H."/>
            <person name="Yu J.K."/>
            <person name="Holland L.Z."/>
        </authorList>
    </citation>
    <scope>NUCLEOTIDE SEQUENCE</scope>
</reference>
<dbReference type="OMA" id="KGDHEAN"/>
<dbReference type="FunFam" id="2.30.180.10:FF:000003">
    <property type="entry name" value="periostin isoform X1"/>
    <property type="match status" value="1"/>
</dbReference>
<evidence type="ECO:0000256" key="3">
    <source>
        <dbReference type="SAM" id="SignalP"/>
    </source>
</evidence>
<evidence type="ECO:0000256" key="2">
    <source>
        <dbReference type="ARBA" id="ARBA00023157"/>
    </source>
</evidence>
<feature type="non-terminal residue" evidence="7">
    <location>
        <position position="1350"/>
    </location>
</feature>
<dbReference type="InterPro" id="IPR011489">
    <property type="entry name" value="EMI_domain"/>
</dbReference>
<dbReference type="InterPro" id="IPR000782">
    <property type="entry name" value="FAS1_domain"/>
</dbReference>
<dbReference type="RefSeq" id="XP_035686551.1">
    <property type="nucleotide sequence ID" value="XM_035830658.1"/>
</dbReference>
<accession>A0A9J7N1Q0</accession>
<keyword evidence="1 3" id="KW-0732">Signal</keyword>
<dbReference type="GO" id="GO:0005615">
    <property type="term" value="C:extracellular space"/>
    <property type="evidence" value="ECO:0000318"/>
    <property type="project" value="GO_Central"/>
</dbReference>
<reference evidence="7" key="3">
    <citation type="submission" date="2025-08" db="UniProtKB">
        <authorList>
            <consortium name="RefSeq"/>
        </authorList>
    </citation>
    <scope>IDENTIFICATION</scope>
</reference>
<feature type="signal peptide" evidence="3">
    <location>
        <begin position="1"/>
        <end position="18"/>
    </location>
</feature>
<dbReference type="GO" id="GO:0031012">
    <property type="term" value="C:extracellular matrix"/>
    <property type="evidence" value="ECO:0000318"/>
    <property type="project" value="GO_Central"/>
</dbReference>
<feature type="domain" description="FAS1" evidence="4">
    <location>
        <begin position="1002"/>
        <end position="1141"/>
    </location>
</feature>
<sequence>MRPLVLLGLAAVLQVAYAQVGYNVLYNWRDKVHDQGPNVCAVEVVEDTNKQYWTSCRTFWNRQICERQTMIRYECCTGYGEIPGEKGCTTELPLKNIPATLEDTGADTMLLYTTRAGLTDQLENEGAFTVFAPSNEAWAELPQEVIDALVSNVNVELRNALLYHMAEGVEEINDFANDRMLRTMYRNSPMRINNYADSIYTVNCGRVLRPNQRATNGIVHIIDKVVTPTTGTIDDFVSNNDRFATLRTAITAAGLSEAIQGEGPFTLFAPTNEAFNKIPPETLNRILGDADSLDALLKYHILDYGFCSAFITRRHKLRTMEGSRVNVSCGRGEVGDEFRVNQEVKIVESDIVTDNGIIHVIDSVLIPNAAKNVAEMSETVAPPKINEYLSSSGLIDEMAEGGPWTILAPTDQAFEALPADVVSRLGSDTAFQKEVLSRHIVEGQLTGRKLIEGQELQSIDGETTLRTSLYRKTFCIDNACAYKGDHEANNGAVILIDKVLLPAEGSLWDLINQDGSFSTLKTAIQTAGLVDVFKNPAVFTVFAPTNEAFENLPAGTLDELLASSEDLTNLLQYHVIGQMWHRKAMRPNIKYRLPSVQGRKLEMIRAKEEGSNEYVVTINGKAKITQGETLATNGLLHVIDQVLIPGQKGSANGEGDGEGGNNLISVINGGRETIGGGAGEGGSVSVSVGEGAGGEGSVIVGEGEGASNVVTGDGGPRVIKVTSRVTLPGSGPSIWDSIDQDADFSILKSAISTAQLEDMLDRPGTYTFFAPTDRAFNALPEDALPNLLANPEQLSEILEYHVVENVLNSKAVSPGVAIPLATLQGGQVTVRNVNGVVTVNSATVERADLINTNGIIHVIDSVLIPNAAKNVAEMSETVAPPKINEYLSSSGLIDEMAEGGPWTILAPTDQAFEALPADVVSRLGSDTAFQKEVLSRHIVEGQLTGRKLIEGQELQSIDGDTTLRTSLYRKTFCIDNACAYKGDHEANNGAVILIDKVLLPAEGSLWDLINQDGSFSTLKTAIQTAGLVDVFKNPAVFTVFAPTNEAFENLPAGTLDELLASSEDLTNLLQYHVIGQMWHRKAMRPNIKYRLPSVQGRKLEMIRAKEEGSNEYVVTINGKAKITQGETLATNGLLHVIDQVLIPGQKGSANGEGDGEGGNNLISVINGGRETIGGSAGEGGSVSVSVGEGAGGEGSVIVGEGEGASNVVTGDGGPRVIKVTSRVTLPGSGPSIWDSIDQDADFSILKSAISTAQLEDMLDRPGTYTFFAPTDRAFNALPEDALPNLLANPEQLSEILEYHVVENVLNSKAVSPGVAIPLATLQGGQVTVRNVNGVVTVNSATVERADLINT</sequence>
<name>A0A9J7N1Q0_BRAFL</name>
<dbReference type="FunFam" id="2.30.180.10:FF:000014">
    <property type="entry name" value="Stabilin 1"/>
    <property type="match status" value="2"/>
</dbReference>
<evidence type="ECO:0000313" key="6">
    <source>
        <dbReference type="Proteomes" id="UP000001554"/>
    </source>
</evidence>
<dbReference type="OrthoDB" id="286301at2759"/>
<dbReference type="GO" id="GO:0030198">
    <property type="term" value="P:extracellular matrix organization"/>
    <property type="evidence" value="ECO:0000318"/>
    <property type="project" value="GO_Central"/>
</dbReference>
<dbReference type="Pfam" id="PF02469">
    <property type="entry name" value="Fasciclin"/>
    <property type="match status" value="8"/>
</dbReference>
<dbReference type="PROSITE" id="PS51041">
    <property type="entry name" value="EMI"/>
    <property type="match status" value="1"/>
</dbReference>
<dbReference type="PANTHER" id="PTHR10900">
    <property type="entry name" value="PERIOSTIN-RELATED"/>
    <property type="match status" value="1"/>
</dbReference>
<dbReference type="GO" id="GO:0050839">
    <property type="term" value="F:cell adhesion molecule binding"/>
    <property type="evidence" value="ECO:0000318"/>
    <property type="project" value="GO_Central"/>
</dbReference>
<evidence type="ECO:0000259" key="4">
    <source>
        <dbReference type="PROSITE" id="PS50213"/>
    </source>
</evidence>
<evidence type="ECO:0000256" key="1">
    <source>
        <dbReference type="ARBA" id="ARBA00022729"/>
    </source>
</evidence>
<dbReference type="SUPFAM" id="SSF82153">
    <property type="entry name" value="FAS1 domain"/>
    <property type="match status" value="8"/>
</dbReference>
<dbReference type="Gene3D" id="2.30.180.10">
    <property type="entry name" value="FAS1 domain"/>
    <property type="match status" value="8"/>
</dbReference>
<keyword evidence="2" id="KW-1015">Disulfide bond</keyword>
<reference evidence="6" key="2">
    <citation type="journal article" date="2020" name="Nat. Ecol. Evol.">
        <title>Deeply conserved synteny resolves early events in vertebrate evolution.</title>
        <authorList>
            <person name="Simakov O."/>
            <person name="Marletaz F."/>
            <person name="Yue J.X."/>
            <person name="O'Connell B."/>
            <person name="Jenkins J."/>
            <person name="Brandt A."/>
            <person name="Calef R."/>
            <person name="Tung C.H."/>
            <person name="Huang T.K."/>
            <person name="Schmutz J."/>
            <person name="Satoh N."/>
            <person name="Yu J.K."/>
            <person name="Putnam N.H."/>
            <person name="Green R.E."/>
            <person name="Rokhsar D.S."/>
        </authorList>
    </citation>
    <scope>NUCLEOTIDE SEQUENCE [LARGE SCALE GENOMIC DNA]</scope>
    <source>
        <strain evidence="6">S238N-H82</strain>
    </source>
</reference>
<feature type="domain" description="FAS1" evidence="4">
    <location>
        <begin position="1229"/>
        <end position="1350"/>
    </location>
</feature>
<organism evidence="6 7">
    <name type="scientific">Branchiostoma floridae</name>
    <name type="common">Florida lancelet</name>
    <name type="synonym">Amphioxus</name>
    <dbReference type="NCBI Taxonomy" id="7739"/>
    <lineage>
        <taxon>Eukaryota</taxon>
        <taxon>Metazoa</taxon>
        <taxon>Chordata</taxon>
        <taxon>Cephalochordata</taxon>
        <taxon>Leptocardii</taxon>
        <taxon>Amphioxiformes</taxon>
        <taxon>Branchiostomatidae</taxon>
        <taxon>Branchiostoma</taxon>
    </lineage>
</organism>
<proteinExistence type="predicted"/>
<dbReference type="PROSITE" id="PS50213">
    <property type="entry name" value="FAS1"/>
    <property type="match status" value="8"/>
</dbReference>
<feature type="chain" id="PRO_5039897739" evidence="3">
    <location>
        <begin position="19"/>
        <end position="1350"/>
    </location>
</feature>
<evidence type="ECO:0000313" key="7">
    <source>
        <dbReference type="RefSeq" id="XP_035686551.1"/>
    </source>
</evidence>
<dbReference type="InterPro" id="IPR050904">
    <property type="entry name" value="Adhesion/Biosynth-related"/>
</dbReference>
<feature type="domain" description="FAS1" evidence="4">
    <location>
        <begin position="731"/>
        <end position="863"/>
    </location>
</feature>
<feature type="domain" description="FAS1" evidence="4">
    <location>
        <begin position="369"/>
        <end position="500"/>
    </location>
</feature>
<keyword evidence="6" id="KW-1185">Reference proteome</keyword>
<feature type="domain" description="FAS1" evidence="4">
    <location>
        <begin position="867"/>
        <end position="998"/>
    </location>
</feature>
<dbReference type="FunFam" id="2.30.180.10:FF:000005">
    <property type="entry name" value="Stabilin 2"/>
    <property type="match status" value="2"/>
</dbReference>
<feature type="domain" description="FAS1" evidence="4">
    <location>
        <begin position="230"/>
        <end position="365"/>
    </location>
</feature>
<gene>
    <name evidence="7" type="primary">LOC118422851</name>
</gene>
<dbReference type="FunFam" id="2.30.180.10:FF:000032">
    <property type="entry name" value="Fasciclin domain-containing protein, putative"/>
    <property type="match status" value="1"/>
</dbReference>
<feature type="domain" description="EMI" evidence="5">
    <location>
        <begin position="36"/>
        <end position="90"/>
    </location>
</feature>
<feature type="domain" description="FAS1" evidence="4">
    <location>
        <begin position="504"/>
        <end position="643"/>
    </location>
</feature>
<dbReference type="GeneID" id="118422851"/>
<dbReference type="KEGG" id="bfo:118422851"/>
<feature type="domain" description="FAS1" evidence="4">
    <location>
        <begin position="94"/>
        <end position="226"/>
    </location>
</feature>
<dbReference type="Proteomes" id="UP000001554">
    <property type="component" value="Chromosome 9"/>
</dbReference>
<evidence type="ECO:0000259" key="5">
    <source>
        <dbReference type="PROSITE" id="PS51041"/>
    </source>
</evidence>
<dbReference type="GO" id="GO:0007155">
    <property type="term" value="P:cell adhesion"/>
    <property type="evidence" value="ECO:0000318"/>
    <property type="project" value="GO_Central"/>
</dbReference>
<dbReference type="SMART" id="SM00554">
    <property type="entry name" value="FAS1"/>
    <property type="match status" value="8"/>
</dbReference>
<protein>
    <submittedName>
        <fullName evidence="7">Uncharacterized protein LOC118422851</fullName>
    </submittedName>
</protein>
<dbReference type="PANTHER" id="PTHR10900:SF124">
    <property type="entry name" value="FI05614P"/>
    <property type="match status" value="1"/>
</dbReference>